<evidence type="ECO:0000256" key="1">
    <source>
        <dbReference type="ARBA" id="ARBA00001974"/>
    </source>
</evidence>
<comment type="caution">
    <text evidence="7">The sequence shown here is derived from an EMBL/GenBank/DDBJ whole genome shotgun (WGS) entry which is preliminary data.</text>
</comment>
<reference evidence="7" key="1">
    <citation type="submission" date="2018-08" db="EMBL/GenBank/DDBJ databases">
        <title>Murine metabolic-syndrome-specific gut microbial biobank.</title>
        <authorList>
            <person name="Liu C."/>
        </authorList>
    </citation>
    <scope>NUCLEOTIDE SEQUENCE [LARGE SCALE GENOMIC DNA]</scope>
    <source>
        <strain evidence="7">Z82</strain>
    </source>
</reference>
<dbReference type="AlphaFoldDB" id="A0A7C9JQL3"/>
<evidence type="ECO:0000256" key="2">
    <source>
        <dbReference type="ARBA" id="ARBA00022630"/>
    </source>
</evidence>
<dbReference type="Pfam" id="PF00890">
    <property type="entry name" value="FAD_binding_2"/>
    <property type="match status" value="1"/>
</dbReference>
<keyword evidence="3" id="KW-0274">FAD</keyword>
<dbReference type="SUPFAM" id="SSF51905">
    <property type="entry name" value="FAD/NAD(P)-binding domain"/>
    <property type="match status" value="1"/>
</dbReference>
<dbReference type="InterPro" id="IPR036188">
    <property type="entry name" value="FAD/NAD-bd_sf"/>
</dbReference>
<dbReference type="InterPro" id="IPR027477">
    <property type="entry name" value="Succ_DH/fumarate_Rdtase_cat_sf"/>
</dbReference>
<name>A0A7C9JQL3_9BACT</name>
<dbReference type="GO" id="GO:0008202">
    <property type="term" value="P:steroid metabolic process"/>
    <property type="evidence" value="ECO:0007669"/>
    <property type="project" value="UniProtKB-ARBA"/>
</dbReference>
<dbReference type="InterPro" id="IPR003953">
    <property type="entry name" value="FAD-dep_OxRdtase_2_FAD-bd"/>
</dbReference>
<proteinExistence type="predicted"/>
<dbReference type="InterPro" id="IPR050315">
    <property type="entry name" value="FAD-oxidoreductase_2"/>
</dbReference>
<keyword evidence="2" id="KW-0285">Flavoprotein</keyword>
<feature type="region of interest" description="Disordered" evidence="5">
    <location>
        <begin position="54"/>
        <end position="74"/>
    </location>
</feature>
<dbReference type="GO" id="GO:0016491">
    <property type="term" value="F:oxidoreductase activity"/>
    <property type="evidence" value="ECO:0007669"/>
    <property type="project" value="UniProtKB-KW"/>
</dbReference>
<comment type="cofactor">
    <cofactor evidence="1">
        <name>FAD</name>
        <dbReference type="ChEBI" id="CHEBI:57692"/>
    </cofactor>
</comment>
<dbReference type="PANTHER" id="PTHR43400:SF10">
    <property type="entry name" value="3-OXOSTEROID 1-DEHYDROGENASE"/>
    <property type="match status" value="1"/>
</dbReference>
<protein>
    <submittedName>
        <fullName evidence="7">FAD-binding protein</fullName>
    </submittedName>
</protein>
<dbReference type="PANTHER" id="PTHR43400">
    <property type="entry name" value="FUMARATE REDUCTASE"/>
    <property type="match status" value="1"/>
</dbReference>
<dbReference type="InterPro" id="IPR006311">
    <property type="entry name" value="TAT_signal"/>
</dbReference>
<feature type="domain" description="FAD-dependent oxidoreductase 2 FAD-binding" evidence="6">
    <location>
        <begin position="82"/>
        <end position="554"/>
    </location>
</feature>
<evidence type="ECO:0000313" key="7">
    <source>
        <dbReference type="EMBL" id="NBI33497.1"/>
    </source>
</evidence>
<keyword evidence="4" id="KW-0560">Oxidoreductase</keyword>
<dbReference type="EMBL" id="QWKH01000002">
    <property type="protein sequence ID" value="NBI33497.1"/>
    <property type="molecule type" value="Genomic_DNA"/>
</dbReference>
<organism evidence="7">
    <name type="scientific">Muribaculaceae bacterium Z82</name>
    <dbReference type="NCBI Taxonomy" id="2304548"/>
    <lineage>
        <taxon>Bacteria</taxon>
        <taxon>Pseudomonadati</taxon>
        <taxon>Bacteroidota</taxon>
        <taxon>Bacteroidia</taxon>
        <taxon>Bacteroidales</taxon>
        <taxon>Muribaculaceae</taxon>
    </lineage>
</organism>
<gene>
    <name evidence="7" type="ORF">D1639_00285</name>
</gene>
<evidence type="ECO:0000256" key="4">
    <source>
        <dbReference type="ARBA" id="ARBA00023002"/>
    </source>
</evidence>
<dbReference type="PROSITE" id="PS51318">
    <property type="entry name" value="TAT"/>
    <property type="match status" value="1"/>
</dbReference>
<dbReference type="SUPFAM" id="SSF56425">
    <property type="entry name" value="Succinate dehydrogenase/fumarate reductase flavoprotein, catalytic domain"/>
    <property type="match status" value="1"/>
</dbReference>
<evidence type="ECO:0000256" key="5">
    <source>
        <dbReference type="SAM" id="MobiDB-lite"/>
    </source>
</evidence>
<sequence length="572" mass="59651">MAESGRGLARASMMKGETMYSTQKQGRVAIDRRSLLGASAALAVGGMLGLAGCSSSPKTDEGSAPDEGSASGGEVAWDEEADVVVVGSGTGAFSALAAADAGAGSVVVLEKSEAWGGTSAVSGCTLYIPMLTVGMEEGSDDSVQAATAYLNKVAGNRGNKAGIDNYVKYANEFATWLGDLMGWQWTAQGMFRDYYEPYEGYRFFGRNASIDSEEKVPMWSELQNKCKELGVDIRLSAPAKELVTDASGAVVGVVAEIGGKPVRIKANTCVVMATGGYDHNPQMILENQAVPVYVSNAAMTNTGDGQIMGAKVGAVWGNMDTNWGLPCFYGGSPEYTGELVYDFLTNDWGYYRGSAGAIVVNRQGRRFGDESSAYGVFNRAFGQYDTDILDYTNIPAFFICDDEYVSTMTLPGQAAVGDPLPDYFVQADTLQELAGKLGIDPEGLVDEVASFNEGAAVGADPTFHRGEKECNVVISAWRTAGRDLPNPVLAPLATPPFYGAVYVPGTCGTNGGLVTDENACVLTAAHEPIPGLLAVGNCSAGIFGGQYPGAGATLGAGGIMGYIGVRNALGAL</sequence>
<evidence type="ECO:0000259" key="6">
    <source>
        <dbReference type="Pfam" id="PF00890"/>
    </source>
</evidence>
<dbReference type="Gene3D" id="3.90.700.10">
    <property type="entry name" value="Succinate dehydrogenase/fumarate reductase flavoprotein, catalytic domain"/>
    <property type="match status" value="1"/>
</dbReference>
<accession>A0A7C9JQL3</accession>
<dbReference type="Gene3D" id="3.50.50.60">
    <property type="entry name" value="FAD/NAD(P)-binding domain"/>
    <property type="match status" value="2"/>
</dbReference>
<evidence type="ECO:0000256" key="3">
    <source>
        <dbReference type="ARBA" id="ARBA00022827"/>
    </source>
</evidence>